<comment type="similarity">
    <text evidence="8">Belongs to the snail C2H2-type zinc-finger protein family.</text>
</comment>
<dbReference type="PANTHER" id="PTHR24388">
    <property type="entry name" value="ZINC FINGER PROTEIN"/>
    <property type="match status" value="1"/>
</dbReference>
<keyword evidence="7" id="KW-0539">Nucleus</keyword>
<evidence type="ECO:0000256" key="7">
    <source>
        <dbReference type="ARBA" id="ARBA00023242"/>
    </source>
</evidence>
<dbReference type="FunFam" id="3.30.160.60:FF:000706">
    <property type="entry name" value="Zinc finger protein"/>
    <property type="match status" value="1"/>
</dbReference>
<evidence type="ECO:0000256" key="2">
    <source>
        <dbReference type="ARBA" id="ARBA00022723"/>
    </source>
</evidence>
<dbReference type="SUPFAM" id="SSF57667">
    <property type="entry name" value="beta-beta-alpha zinc fingers"/>
    <property type="match status" value="3"/>
</dbReference>
<dbReference type="AlphaFoldDB" id="A0ABD3VG59"/>
<keyword evidence="6" id="KW-0238">DNA-binding</keyword>
<comment type="subcellular location">
    <subcellularLocation>
        <location evidence="1">Nucleus</location>
    </subcellularLocation>
</comment>
<comment type="caution">
    <text evidence="11">The sequence shown here is derived from an EMBL/GenBank/DDBJ whole genome shotgun (WGS) entry which is preliminary data.</text>
</comment>
<dbReference type="FunFam" id="3.30.160.60:FF:000043">
    <property type="entry name" value="Scratch family zinc finger 2"/>
    <property type="match status" value="1"/>
</dbReference>
<dbReference type="Pfam" id="PF13894">
    <property type="entry name" value="zf-C2H2_4"/>
    <property type="match status" value="1"/>
</dbReference>
<dbReference type="SMART" id="SM00355">
    <property type="entry name" value="ZnF_C2H2"/>
    <property type="match status" value="5"/>
</dbReference>
<protein>
    <recommendedName>
        <fullName evidence="10">C2H2-type domain-containing protein</fullName>
    </recommendedName>
</protein>
<feature type="domain" description="C2H2-type" evidence="10">
    <location>
        <begin position="172"/>
        <end position="199"/>
    </location>
</feature>
<proteinExistence type="inferred from homology"/>
<evidence type="ECO:0000256" key="5">
    <source>
        <dbReference type="ARBA" id="ARBA00022833"/>
    </source>
</evidence>
<keyword evidence="2" id="KW-0479">Metal-binding</keyword>
<organism evidence="11 12">
    <name type="scientific">Sinanodonta woodiana</name>
    <name type="common">Chinese pond mussel</name>
    <name type="synonym">Anodonta woodiana</name>
    <dbReference type="NCBI Taxonomy" id="1069815"/>
    <lineage>
        <taxon>Eukaryota</taxon>
        <taxon>Metazoa</taxon>
        <taxon>Spiralia</taxon>
        <taxon>Lophotrochozoa</taxon>
        <taxon>Mollusca</taxon>
        <taxon>Bivalvia</taxon>
        <taxon>Autobranchia</taxon>
        <taxon>Heteroconchia</taxon>
        <taxon>Palaeoheterodonta</taxon>
        <taxon>Unionida</taxon>
        <taxon>Unionoidea</taxon>
        <taxon>Unionidae</taxon>
        <taxon>Unioninae</taxon>
        <taxon>Sinanodonta</taxon>
    </lineage>
</organism>
<feature type="domain" description="C2H2-type" evidence="10">
    <location>
        <begin position="226"/>
        <end position="253"/>
    </location>
</feature>
<dbReference type="InterPro" id="IPR036236">
    <property type="entry name" value="Znf_C2H2_sf"/>
</dbReference>
<feature type="domain" description="C2H2-type" evidence="10">
    <location>
        <begin position="254"/>
        <end position="272"/>
    </location>
</feature>
<accession>A0ABD3VG59</accession>
<evidence type="ECO:0000256" key="4">
    <source>
        <dbReference type="ARBA" id="ARBA00022771"/>
    </source>
</evidence>
<evidence type="ECO:0000256" key="1">
    <source>
        <dbReference type="ARBA" id="ARBA00004123"/>
    </source>
</evidence>
<evidence type="ECO:0000256" key="8">
    <source>
        <dbReference type="ARBA" id="ARBA00037948"/>
    </source>
</evidence>
<keyword evidence="5" id="KW-0862">Zinc</keyword>
<dbReference type="GO" id="GO:0005634">
    <property type="term" value="C:nucleus"/>
    <property type="evidence" value="ECO:0007669"/>
    <property type="project" value="UniProtKB-SubCell"/>
</dbReference>
<gene>
    <name evidence="11" type="ORF">ACJMK2_010188</name>
</gene>
<dbReference type="PANTHER" id="PTHR24388:SF38">
    <property type="entry name" value="PROTEIN SNAIL"/>
    <property type="match status" value="1"/>
</dbReference>
<feature type="domain" description="C2H2-type" evidence="10">
    <location>
        <begin position="198"/>
        <end position="225"/>
    </location>
</feature>
<keyword evidence="12" id="KW-1185">Reference proteome</keyword>
<dbReference type="PROSITE" id="PS50157">
    <property type="entry name" value="ZINC_FINGER_C2H2_2"/>
    <property type="match status" value="5"/>
</dbReference>
<keyword evidence="3" id="KW-0677">Repeat</keyword>
<dbReference type="InterPro" id="IPR013087">
    <property type="entry name" value="Znf_C2H2_type"/>
</dbReference>
<dbReference type="Proteomes" id="UP001634394">
    <property type="component" value="Unassembled WGS sequence"/>
</dbReference>
<name>A0ABD3VG59_SINWO</name>
<evidence type="ECO:0000256" key="6">
    <source>
        <dbReference type="ARBA" id="ARBA00023125"/>
    </source>
</evidence>
<dbReference type="GO" id="GO:0008270">
    <property type="term" value="F:zinc ion binding"/>
    <property type="evidence" value="ECO:0007669"/>
    <property type="project" value="UniProtKB-KW"/>
</dbReference>
<dbReference type="Pfam" id="PF00096">
    <property type="entry name" value="zf-C2H2"/>
    <property type="match status" value="4"/>
</dbReference>
<dbReference type="EMBL" id="JBJQND010000012">
    <property type="protein sequence ID" value="KAL3860013.1"/>
    <property type="molecule type" value="Genomic_DNA"/>
</dbReference>
<reference evidence="11 12" key="1">
    <citation type="submission" date="2024-11" db="EMBL/GenBank/DDBJ databases">
        <title>Chromosome-level genome assembly of the freshwater bivalve Anodonta woodiana.</title>
        <authorList>
            <person name="Chen X."/>
        </authorList>
    </citation>
    <scope>NUCLEOTIDE SEQUENCE [LARGE SCALE GENOMIC DNA]</scope>
    <source>
        <strain evidence="11">MN2024</strain>
        <tissue evidence="11">Gills</tissue>
    </source>
</reference>
<dbReference type="PROSITE" id="PS00028">
    <property type="entry name" value="ZINC_FINGER_C2H2_1"/>
    <property type="match status" value="3"/>
</dbReference>
<sequence length="294" mass="33523">MPRSFLVKKKNDDIRSGYQSYKIREVYDDSVESIKAVTPYTPCFTPLAVRVDNGYIRDVGSPTLPQPHPHEDLEKGKHDVEYQQDDAEKNQKVDIIKEFQKNNFANGVTIGYTWDAFFVSDGRSRRRTWNSLAPKGPPPRYTCNECGKDYATSSNLSRHKQTHRSLDSKLAKKCPHCGKMYVSMPALSMHILTHDLKHKCELCGKAFSRPWLLQGHLRSHTGEKPFGCAHCGKAFADRSNLRAHMQTHSSLKSYKCKRCNKSFALKSYLSKHYEYACIKEGGCDDIDINPLDLS</sequence>
<evidence type="ECO:0000313" key="11">
    <source>
        <dbReference type="EMBL" id="KAL3860013.1"/>
    </source>
</evidence>
<evidence type="ECO:0000259" key="10">
    <source>
        <dbReference type="PROSITE" id="PS50157"/>
    </source>
</evidence>
<dbReference type="InterPro" id="IPR050527">
    <property type="entry name" value="Snail/Krueppel_Znf"/>
</dbReference>
<evidence type="ECO:0000256" key="3">
    <source>
        <dbReference type="ARBA" id="ARBA00022737"/>
    </source>
</evidence>
<evidence type="ECO:0000256" key="9">
    <source>
        <dbReference type="PROSITE-ProRule" id="PRU00042"/>
    </source>
</evidence>
<feature type="domain" description="C2H2-type" evidence="10">
    <location>
        <begin position="141"/>
        <end position="168"/>
    </location>
</feature>
<keyword evidence="4 9" id="KW-0863">Zinc-finger</keyword>
<evidence type="ECO:0000313" key="12">
    <source>
        <dbReference type="Proteomes" id="UP001634394"/>
    </source>
</evidence>
<dbReference type="Gene3D" id="3.30.160.60">
    <property type="entry name" value="Classic Zinc Finger"/>
    <property type="match status" value="4"/>
</dbReference>
<dbReference type="FunFam" id="3.30.160.60:FF:000169">
    <property type="entry name" value="transcriptional repressor scratch 2"/>
    <property type="match status" value="1"/>
</dbReference>
<dbReference type="GO" id="GO:0003677">
    <property type="term" value="F:DNA binding"/>
    <property type="evidence" value="ECO:0007669"/>
    <property type="project" value="UniProtKB-KW"/>
</dbReference>